<gene>
    <name evidence="9" type="ORF">AUEXF2481DRAFT_9105</name>
</gene>
<dbReference type="InterPro" id="IPR002401">
    <property type="entry name" value="Cyt_P450_E_grp-I"/>
</dbReference>
<dbReference type="SUPFAM" id="SSF48264">
    <property type="entry name" value="Cytochrome P450"/>
    <property type="match status" value="1"/>
</dbReference>
<evidence type="ECO:0000313" key="9">
    <source>
        <dbReference type="EMBL" id="KEQ90829.1"/>
    </source>
</evidence>
<dbReference type="PANTHER" id="PTHR24305">
    <property type="entry name" value="CYTOCHROME P450"/>
    <property type="match status" value="1"/>
</dbReference>
<dbReference type="PRINTS" id="PR00463">
    <property type="entry name" value="EP450I"/>
</dbReference>
<comment type="cofactor">
    <cofactor evidence="1 6">
        <name>heme</name>
        <dbReference type="ChEBI" id="CHEBI:30413"/>
    </cofactor>
</comment>
<dbReference type="AlphaFoldDB" id="A0A074Y4D9"/>
<reference evidence="9 10" key="1">
    <citation type="journal article" date="2014" name="BMC Genomics">
        <title>Genome sequencing of four Aureobasidium pullulans varieties: biotechnological potential, stress tolerance, and description of new species.</title>
        <authorList>
            <person name="Gostin Ar C."/>
            <person name="Ohm R.A."/>
            <person name="Kogej T."/>
            <person name="Sonjak S."/>
            <person name="Turk M."/>
            <person name="Zajc J."/>
            <person name="Zalar P."/>
            <person name="Grube M."/>
            <person name="Sun H."/>
            <person name="Han J."/>
            <person name="Sharma A."/>
            <person name="Chiniquy J."/>
            <person name="Ngan C.Y."/>
            <person name="Lipzen A."/>
            <person name="Barry K."/>
            <person name="Grigoriev I.V."/>
            <person name="Gunde-Cimerman N."/>
        </authorList>
    </citation>
    <scope>NUCLEOTIDE SEQUENCE [LARGE SCALE GENOMIC DNA]</scope>
    <source>
        <strain evidence="9 10">EXF-2481</strain>
    </source>
</reference>
<dbReference type="OrthoDB" id="1470350at2759"/>
<dbReference type="InterPro" id="IPR036396">
    <property type="entry name" value="Cyt_P450_sf"/>
</dbReference>
<dbReference type="GO" id="GO:0020037">
    <property type="term" value="F:heme binding"/>
    <property type="evidence" value="ECO:0007669"/>
    <property type="project" value="InterPro"/>
</dbReference>
<dbReference type="RefSeq" id="XP_013339282.1">
    <property type="nucleotide sequence ID" value="XM_013483828.1"/>
</dbReference>
<dbReference type="PRINTS" id="PR00385">
    <property type="entry name" value="P450"/>
</dbReference>
<dbReference type="PANTHER" id="PTHR24305:SF210">
    <property type="entry name" value="CYTOCHROME P450 MONOOXYGENASE ASQL-RELATED"/>
    <property type="match status" value="1"/>
</dbReference>
<keyword evidence="7" id="KW-0560">Oxidoreductase</keyword>
<dbReference type="STRING" id="1043005.A0A074Y4D9"/>
<dbReference type="Pfam" id="PF00067">
    <property type="entry name" value="p450"/>
    <property type="match status" value="2"/>
</dbReference>
<dbReference type="GeneID" id="25372193"/>
<keyword evidence="10" id="KW-1185">Reference proteome</keyword>
<organism evidence="9 10">
    <name type="scientific">Aureobasidium subglaciale (strain EXF-2481)</name>
    <name type="common">Aureobasidium pullulans var. subglaciale</name>
    <dbReference type="NCBI Taxonomy" id="1043005"/>
    <lineage>
        <taxon>Eukaryota</taxon>
        <taxon>Fungi</taxon>
        <taxon>Dikarya</taxon>
        <taxon>Ascomycota</taxon>
        <taxon>Pezizomycotina</taxon>
        <taxon>Dothideomycetes</taxon>
        <taxon>Dothideomycetidae</taxon>
        <taxon>Dothideales</taxon>
        <taxon>Saccotheciaceae</taxon>
        <taxon>Aureobasidium</taxon>
    </lineage>
</organism>
<keyword evidence="8" id="KW-1133">Transmembrane helix</keyword>
<evidence type="ECO:0008006" key="11">
    <source>
        <dbReference type="Google" id="ProtNLM"/>
    </source>
</evidence>
<dbReference type="InterPro" id="IPR017972">
    <property type="entry name" value="Cyt_P450_CS"/>
</dbReference>
<name>A0A074Y4D9_AURSE</name>
<evidence type="ECO:0000256" key="4">
    <source>
        <dbReference type="ARBA" id="ARBA00022723"/>
    </source>
</evidence>
<keyword evidence="4 6" id="KW-0479">Metal-binding</keyword>
<feature type="binding site" description="axial binding residue" evidence="6">
    <location>
        <position position="415"/>
    </location>
    <ligand>
        <name>heme</name>
        <dbReference type="ChEBI" id="CHEBI:30413"/>
    </ligand>
    <ligandPart>
        <name>Fe</name>
        <dbReference type="ChEBI" id="CHEBI:18248"/>
    </ligandPart>
</feature>
<dbReference type="InterPro" id="IPR050121">
    <property type="entry name" value="Cytochrome_P450_monoxygenase"/>
</dbReference>
<accession>A0A074Y4D9</accession>
<sequence length="470" mass="52797">MDDVSWLQPPRLSDLTAFGLICTCLVLYVTHVAWDVFFGPLSHIPGPKLWAASYIPKARMLWTGSEARTMQRLHEEYGSVVRIAPRELNYSDAAAWKDIYGHKYGDKTRTFEKDTKHYVGNPNKPRDILTATGAVHIRHRRVLANSFSDKALRDQEPLLKRWAGLMVLKLKEVAVSGEAVDIVAFYNFTTFDMMSDLTFGEPLNMLASSKYNPWVRTIFGSIKAITKLIALKQFALVPWLLANIVPESAHVKAGDAKSGMSLGEMYANAAIFMLGGTETTATLLSGLTYYLLINPDKMAKLVAEIRGTFASESDITVDELARLTYLKACIEEGLRMYPPVPGSLPRKVPEGGALVAGQWIPGDVTVAISNWTINHSAINFRHHDRFVPERWTGDSEYASDNRAACQPFSTGSRNCIGKNLAYHEMRLLLSMTLFHFDLTLEEESKDWSDQKVYLLWDKKPLMVRLKAVRS</sequence>
<comment type="similarity">
    <text evidence="2 7">Belongs to the cytochrome P450 family.</text>
</comment>
<dbReference type="Gene3D" id="1.10.630.10">
    <property type="entry name" value="Cytochrome P450"/>
    <property type="match status" value="2"/>
</dbReference>
<protein>
    <recommendedName>
        <fullName evidence="11">Cytochrome P450</fullName>
    </recommendedName>
</protein>
<keyword evidence="8" id="KW-0812">Transmembrane</keyword>
<evidence type="ECO:0000256" key="8">
    <source>
        <dbReference type="SAM" id="Phobius"/>
    </source>
</evidence>
<dbReference type="PROSITE" id="PS00086">
    <property type="entry name" value="CYTOCHROME_P450"/>
    <property type="match status" value="1"/>
</dbReference>
<evidence type="ECO:0000256" key="3">
    <source>
        <dbReference type="ARBA" id="ARBA00022617"/>
    </source>
</evidence>
<dbReference type="InParanoid" id="A0A074Y4D9"/>
<evidence type="ECO:0000313" key="10">
    <source>
        <dbReference type="Proteomes" id="UP000030641"/>
    </source>
</evidence>
<evidence type="ECO:0000256" key="2">
    <source>
        <dbReference type="ARBA" id="ARBA00010617"/>
    </source>
</evidence>
<keyword evidence="3 6" id="KW-0349">Heme</keyword>
<dbReference type="Proteomes" id="UP000030641">
    <property type="component" value="Unassembled WGS sequence"/>
</dbReference>
<dbReference type="InterPro" id="IPR001128">
    <property type="entry name" value="Cyt_P450"/>
</dbReference>
<dbReference type="CDD" id="cd11058">
    <property type="entry name" value="CYP60B-like"/>
    <property type="match status" value="1"/>
</dbReference>
<dbReference type="HOGENOM" id="CLU_001570_14_11_1"/>
<feature type="transmembrane region" description="Helical" evidence="8">
    <location>
        <begin position="15"/>
        <end position="38"/>
    </location>
</feature>
<dbReference type="GO" id="GO:0005506">
    <property type="term" value="F:iron ion binding"/>
    <property type="evidence" value="ECO:0007669"/>
    <property type="project" value="InterPro"/>
</dbReference>
<keyword evidence="8" id="KW-0472">Membrane</keyword>
<evidence type="ECO:0000256" key="7">
    <source>
        <dbReference type="RuleBase" id="RU000461"/>
    </source>
</evidence>
<evidence type="ECO:0000256" key="5">
    <source>
        <dbReference type="ARBA" id="ARBA00023004"/>
    </source>
</evidence>
<proteinExistence type="inferred from homology"/>
<dbReference type="GO" id="GO:0004497">
    <property type="term" value="F:monooxygenase activity"/>
    <property type="evidence" value="ECO:0007669"/>
    <property type="project" value="UniProtKB-KW"/>
</dbReference>
<dbReference type="OMA" id="LICQVFP"/>
<dbReference type="EMBL" id="KL584785">
    <property type="protein sequence ID" value="KEQ90829.1"/>
    <property type="molecule type" value="Genomic_DNA"/>
</dbReference>
<dbReference type="GO" id="GO:0016705">
    <property type="term" value="F:oxidoreductase activity, acting on paired donors, with incorporation or reduction of molecular oxygen"/>
    <property type="evidence" value="ECO:0007669"/>
    <property type="project" value="InterPro"/>
</dbReference>
<evidence type="ECO:0000256" key="1">
    <source>
        <dbReference type="ARBA" id="ARBA00001971"/>
    </source>
</evidence>
<keyword evidence="5 6" id="KW-0408">Iron</keyword>
<keyword evidence="7" id="KW-0503">Monooxygenase</keyword>
<evidence type="ECO:0000256" key="6">
    <source>
        <dbReference type="PIRSR" id="PIRSR602401-1"/>
    </source>
</evidence>